<gene>
    <name evidence="13" type="ORF">DD924_17755</name>
</gene>
<evidence type="ECO:0000256" key="10">
    <source>
        <dbReference type="ARBA" id="ARBA00023201"/>
    </source>
</evidence>
<dbReference type="InterPro" id="IPR051163">
    <property type="entry name" value="Sodium:Solute_Symporter_SSF"/>
</dbReference>
<evidence type="ECO:0000256" key="2">
    <source>
        <dbReference type="ARBA" id="ARBA00006434"/>
    </source>
</evidence>
<dbReference type="PANTHER" id="PTHR42985:SF40">
    <property type="entry name" value="LD47995P-RELATED"/>
    <property type="match status" value="1"/>
</dbReference>
<evidence type="ECO:0000256" key="7">
    <source>
        <dbReference type="ARBA" id="ARBA00023053"/>
    </source>
</evidence>
<keyword evidence="6 12" id="KW-1133">Transmembrane helix</keyword>
<feature type="transmembrane region" description="Helical" evidence="12">
    <location>
        <begin position="159"/>
        <end position="184"/>
    </location>
</feature>
<dbReference type="GO" id="GO:0006814">
    <property type="term" value="P:sodium ion transport"/>
    <property type="evidence" value="ECO:0007669"/>
    <property type="project" value="UniProtKB-KW"/>
</dbReference>
<dbReference type="Gene3D" id="1.20.1730.10">
    <property type="entry name" value="Sodium/glucose cotransporter"/>
    <property type="match status" value="1"/>
</dbReference>
<keyword evidence="3" id="KW-0813">Transport</keyword>
<reference evidence="13 14" key="1">
    <citation type="journal article" date="2018" name="Vet. Microbiol.">
        <title>Clonal diversity and geographic distribution of methicillin-resistant Staphylococcus pseudintermedius from Australian animals: Discovery of novel sequence types.</title>
        <authorList>
            <person name="Worthing K.A."/>
            <person name="Abraham S."/>
            <person name="Coombs G.W."/>
            <person name="Pang S."/>
            <person name="Saputra S."/>
            <person name="Jordan D."/>
            <person name="Trott D.J."/>
            <person name="Norris J.M."/>
        </authorList>
    </citation>
    <scope>NUCLEOTIDE SEQUENCE [LARGE SCALE GENOMIC DNA]</scope>
    <source>
        <strain evidence="13 14">ST71 3</strain>
    </source>
</reference>
<dbReference type="Pfam" id="PF00474">
    <property type="entry name" value="SSF"/>
    <property type="match status" value="1"/>
</dbReference>
<keyword evidence="9 12" id="KW-0472">Membrane</keyword>
<evidence type="ECO:0000256" key="6">
    <source>
        <dbReference type="ARBA" id="ARBA00022989"/>
    </source>
</evidence>
<feature type="transmembrane region" description="Helical" evidence="12">
    <location>
        <begin position="32"/>
        <end position="56"/>
    </location>
</feature>
<evidence type="ECO:0000256" key="1">
    <source>
        <dbReference type="ARBA" id="ARBA00004651"/>
    </source>
</evidence>
<dbReference type="STRING" id="937773.SPSINT_1950"/>
<evidence type="ECO:0000256" key="11">
    <source>
        <dbReference type="RuleBase" id="RU362091"/>
    </source>
</evidence>
<evidence type="ECO:0000256" key="5">
    <source>
        <dbReference type="ARBA" id="ARBA00022692"/>
    </source>
</evidence>
<evidence type="ECO:0000256" key="12">
    <source>
        <dbReference type="SAM" id="Phobius"/>
    </source>
</evidence>
<keyword evidence="8" id="KW-0406">Ion transport</keyword>
<evidence type="ECO:0000313" key="14">
    <source>
        <dbReference type="Proteomes" id="UP000246351"/>
    </source>
</evidence>
<keyword evidence="10" id="KW-0739">Sodium transport</keyword>
<comment type="subcellular location">
    <subcellularLocation>
        <location evidence="1">Cell membrane</location>
        <topology evidence="1">Multi-pass membrane protein</topology>
    </subcellularLocation>
</comment>
<feature type="transmembrane region" description="Helical" evidence="12">
    <location>
        <begin position="119"/>
        <end position="144"/>
    </location>
</feature>
<evidence type="ECO:0000256" key="3">
    <source>
        <dbReference type="ARBA" id="ARBA00022448"/>
    </source>
</evidence>
<evidence type="ECO:0000256" key="8">
    <source>
        <dbReference type="ARBA" id="ARBA00023065"/>
    </source>
</evidence>
<keyword evidence="5 12" id="KW-0812">Transmembrane</keyword>
<comment type="similarity">
    <text evidence="2 11">Belongs to the sodium:solute symporter (SSF) (TC 2.A.21) family.</text>
</comment>
<keyword evidence="7" id="KW-0915">Sodium</keyword>
<organism evidence="13 14">
    <name type="scientific">Staphylococcus pseudintermedius</name>
    <dbReference type="NCBI Taxonomy" id="283734"/>
    <lineage>
        <taxon>Bacteria</taxon>
        <taxon>Bacillati</taxon>
        <taxon>Bacillota</taxon>
        <taxon>Bacilli</taxon>
        <taxon>Bacillales</taxon>
        <taxon>Staphylococcaceae</taxon>
        <taxon>Staphylococcus</taxon>
        <taxon>Staphylococcus intermedius group</taxon>
    </lineage>
</organism>
<feature type="transmembrane region" description="Helical" evidence="12">
    <location>
        <begin position="76"/>
        <end position="98"/>
    </location>
</feature>
<evidence type="ECO:0000256" key="4">
    <source>
        <dbReference type="ARBA" id="ARBA00022475"/>
    </source>
</evidence>
<keyword evidence="4" id="KW-1003">Cell membrane</keyword>
<evidence type="ECO:0000313" key="13">
    <source>
        <dbReference type="EMBL" id="PWZ94297.1"/>
    </source>
</evidence>
<dbReference type="Proteomes" id="UP000246351">
    <property type="component" value="Unassembled WGS sequence"/>
</dbReference>
<dbReference type="PROSITE" id="PS50283">
    <property type="entry name" value="NA_SOLUT_SYMP_3"/>
    <property type="match status" value="1"/>
</dbReference>
<feature type="non-terminal residue" evidence="13">
    <location>
        <position position="197"/>
    </location>
</feature>
<evidence type="ECO:0000256" key="9">
    <source>
        <dbReference type="ARBA" id="ARBA00023136"/>
    </source>
</evidence>
<dbReference type="GO" id="GO:0015293">
    <property type="term" value="F:symporter activity"/>
    <property type="evidence" value="ECO:0007669"/>
    <property type="project" value="TreeGrafter"/>
</dbReference>
<sequence>YLVASLVGVLCIIYTFLGGFEGVVWSDFIQGVILLGGALVIIITGIMHIDGGFGTVLNEAVSNHKLISADNWKMNAAAAAIPIIFLGSIFNNLQQYTASQDVVQRYQASESLKETSHSIWTNGVLALISAPLFYGMGTVLYVFYATHTALPKDFNTSSIVPYFILTEMPPFIAGLMIAAIFAAAQSTISSSLNSIAA</sequence>
<proteinExistence type="inferred from homology"/>
<comment type="caution">
    <text evidence="13">The sequence shown here is derived from an EMBL/GenBank/DDBJ whole genome shotgun (WGS) entry which is preliminary data.</text>
</comment>
<dbReference type="GO" id="GO:0005886">
    <property type="term" value="C:plasma membrane"/>
    <property type="evidence" value="ECO:0007669"/>
    <property type="project" value="UniProtKB-SubCell"/>
</dbReference>
<accession>A0A317Z572</accession>
<dbReference type="EMBL" id="QEIV01002099">
    <property type="protein sequence ID" value="PWZ94297.1"/>
    <property type="molecule type" value="Genomic_DNA"/>
</dbReference>
<dbReference type="InterPro" id="IPR038377">
    <property type="entry name" value="Na/Glc_symporter_sf"/>
</dbReference>
<feature type="non-terminal residue" evidence="13">
    <location>
        <position position="1"/>
    </location>
</feature>
<name>A0A317Z572_STAPS</name>
<dbReference type="AlphaFoldDB" id="A0A317Z572"/>
<feature type="transmembrane region" description="Helical" evidence="12">
    <location>
        <begin position="6"/>
        <end position="25"/>
    </location>
</feature>
<dbReference type="PANTHER" id="PTHR42985">
    <property type="entry name" value="SODIUM-COUPLED MONOCARBOXYLATE TRANSPORTER"/>
    <property type="match status" value="1"/>
</dbReference>
<protein>
    <submittedName>
        <fullName evidence="13">Na+/proline symporter</fullName>
    </submittedName>
</protein>
<dbReference type="InterPro" id="IPR001734">
    <property type="entry name" value="Na/solute_symporter"/>
</dbReference>